<organism evidence="1 2">
    <name type="scientific">Candolleomyces eurysporus</name>
    <dbReference type="NCBI Taxonomy" id="2828524"/>
    <lineage>
        <taxon>Eukaryota</taxon>
        <taxon>Fungi</taxon>
        <taxon>Dikarya</taxon>
        <taxon>Basidiomycota</taxon>
        <taxon>Agaricomycotina</taxon>
        <taxon>Agaricomycetes</taxon>
        <taxon>Agaricomycetidae</taxon>
        <taxon>Agaricales</taxon>
        <taxon>Agaricineae</taxon>
        <taxon>Psathyrellaceae</taxon>
        <taxon>Candolleomyces</taxon>
    </lineage>
</organism>
<evidence type="ECO:0000313" key="2">
    <source>
        <dbReference type="Proteomes" id="UP001140091"/>
    </source>
</evidence>
<gene>
    <name evidence="1" type="ORF">H1R20_g4741</name>
</gene>
<name>A0A9W8JFA2_9AGAR</name>
<protein>
    <recommendedName>
        <fullName evidence="3">Transcription factor domain-containing protein</fullName>
    </recommendedName>
</protein>
<accession>A0A9W8JFA2</accession>
<comment type="caution">
    <text evidence="1">The sequence shown here is derived from an EMBL/GenBank/DDBJ whole genome shotgun (WGS) entry which is preliminary data.</text>
</comment>
<proteinExistence type="predicted"/>
<dbReference type="AlphaFoldDB" id="A0A9W8JFA2"/>
<keyword evidence="2" id="KW-1185">Reference proteome</keyword>
<dbReference type="OrthoDB" id="1405595at2759"/>
<dbReference type="EMBL" id="JANBPK010000774">
    <property type="protein sequence ID" value="KAJ2932353.1"/>
    <property type="molecule type" value="Genomic_DNA"/>
</dbReference>
<feature type="non-terminal residue" evidence="1">
    <location>
        <position position="256"/>
    </location>
</feature>
<dbReference type="Proteomes" id="UP001140091">
    <property type="component" value="Unassembled WGS sequence"/>
</dbReference>
<evidence type="ECO:0000313" key="1">
    <source>
        <dbReference type="EMBL" id="KAJ2932353.1"/>
    </source>
</evidence>
<sequence>MMPIFHPSEIDIHLPCDDSLWTAESVKEWYQMLHTPSPYAVGPRRLSSLSMRRALAALDDPGPSGMRLHFNPFSHMILIHTILRNIFASGFEDIYSDETPRLGGAGGPPGVVATSNGATHLLEAAAATESKNMSNQYALHNWLQMWRTNPDAILLEKAGFMETPIFCAAAPFYWLAHYALQAAREGSLDLAPSPTENEAQDRCKLINSWMERIKAYLRKGVQLPTRIQDLMSAGMELEVDNVPLLSGPLSALLSLH</sequence>
<reference evidence="1" key="1">
    <citation type="submission" date="2022-06" db="EMBL/GenBank/DDBJ databases">
        <title>Genome Sequence of Candolleomyces eurysporus.</title>
        <authorList>
            <person name="Buettner E."/>
        </authorList>
    </citation>
    <scope>NUCLEOTIDE SEQUENCE</scope>
    <source>
        <strain evidence="1">VTCC 930004</strain>
    </source>
</reference>
<evidence type="ECO:0008006" key="3">
    <source>
        <dbReference type="Google" id="ProtNLM"/>
    </source>
</evidence>